<evidence type="ECO:0000256" key="9">
    <source>
        <dbReference type="SAM" id="Phobius"/>
    </source>
</evidence>
<name>A0A0S4IL25_BODSA</name>
<accession>A0A0S4IL25</accession>
<evidence type="ECO:0000256" key="1">
    <source>
        <dbReference type="ARBA" id="ARBA00004651"/>
    </source>
</evidence>
<feature type="compositionally biased region" description="Polar residues" evidence="8">
    <location>
        <begin position="1"/>
        <end position="19"/>
    </location>
</feature>
<dbReference type="Proteomes" id="UP000051952">
    <property type="component" value="Unassembled WGS sequence"/>
</dbReference>
<feature type="region of interest" description="Disordered" evidence="8">
    <location>
        <begin position="1"/>
        <end position="23"/>
    </location>
</feature>
<dbReference type="GO" id="GO:0015204">
    <property type="term" value="F:urea transmembrane transporter activity"/>
    <property type="evidence" value="ECO:0007669"/>
    <property type="project" value="InterPro"/>
</dbReference>
<evidence type="ECO:0000256" key="4">
    <source>
        <dbReference type="ARBA" id="ARBA00022692"/>
    </source>
</evidence>
<feature type="transmembrane region" description="Helical" evidence="9">
    <location>
        <begin position="251"/>
        <end position="270"/>
    </location>
</feature>
<dbReference type="PANTHER" id="PTHR10464">
    <property type="entry name" value="UREA TRANSPORTER"/>
    <property type="match status" value="1"/>
</dbReference>
<evidence type="ECO:0000313" key="10">
    <source>
        <dbReference type="EMBL" id="CUE69954.1"/>
    </source>
</evidence>
<feature type="transmembrane region" description="Helical" evidence="9">
    <location>
        <begin position="429"/>
        <end position="448"/>
    </location>
</feature>
<feature type="transmembrane region" description="Helical" evidence="9">
    <location>
        <begin position="277"/>
        <end position="301"/>
    </location>
</feature>
<evidence type="ECO:0000256" key="6">
    <source>
        <dbReference type="ARBA" id="ARBA00023136"/>
    </source>
</evidence>
<dbReference type="PANTHER" id="PTHR10464:SF4">
    <property type="entry name" value="UREA TRANSPORTER"/>
    <property type="match status" value="1"/>
</dbReference>
<dbReference type="OMA" id="MAPEHNL"/>
<evidence type="ECO:0000256" key="7">
    <source>
        <dbReference type="ARBA" id="ARBA00033993"/>
    </source>
</evidence>
<gene>
    <name evidence="10" type="ORF">BSAL_52235</name>
</gene>
<dbReference type="Gene3D" id="1.10.3430.10">
    <property type="entry name" value="Ammonium transporter AmtB like domains"/>
    <property type="match status" value="1"/>
</dbReference>
<dbReference type="OrthoDB" id="426293at2759"/>
<feature type="compositionally biased region" description="Low complexity" evidence="8">
    <location>
        <begin position="41"/>
        <end position="58"/>
    </location>
</feature>
<feature type="transmembrane region" description="Helical" evidence="9">
    <location>
        <begin position="345"/>
        <end position="364"/>
    </location>
</feature>
<keyword evidence="5 9" id="KW-1133">Transmembrane helix</keyword>
<sequence>MSVSNPLKGSLHSSRQVPSTVAPFPTISSATTVVVVPFTPQTTDITPTTESSHQTSTTTDDDVELIRLSPSNPPPPGASSSSVQVVIGNPTVAYSDVDGTPSSGDGDLLEKAADKPPLPSWVEHMFLGEARAVRDCYWDSVSDTVKGGAGADHFITACAIADIALRGVGEVVFIDNTWSSILMWLCLLIQDWYSTLMVSLFLLLLSVVTVLYPVFPRALVGKSLYLYNTVLATIAMAIFAHQSGIPDPITGVNFLSICIGNAICFLLVCYFRMSDTLAPFCATFPFNIASIVFLIAGNGIAFSTLNFTGSVIRVDPLSLMGTTAMTSSTNVTHAEAILLSIPNGFGQVFFVDIWPLGLIMLLSCGLHSPTLMVFATLGSLSGALFAWAFDANLIDIATGLWGFNPVLLAMLVGLTWTRSHNQHWLRWHIERFVVAMFLCLMTVVITSLERYLFSSKLGVSAFTMPFCTVGVLYITVLTSPIVTRHNNS</sequence>
<dbReference type="GO" id="GO:0005886">
    <property type="term" value="C:plasma membrane"/>
    <property type="evidence" value="ECO:0007669"/>
    <property type="project" value="UniProtKB-SubCell"/>
</dbReference>
<reference evidence="11" key="1">
    <citation type="submission" date="2015-09" db="EMBL/GenBank/DDBJ databases">
        <authorList>
            <consortium name="Pathogen Informatics"/>
        </authorList>
    </citation>
    <scope>NUCLEOTIDE SEQUENCE [LARGE SCALE GENOMIC DNA]</scope>
    <source>
        <strain evidence="11">Lake Konstanz</strain>
    </source>
</reference>
<evidence type="ECO:0000256" key="5">
    <source>
        <dbReference type="ARBA" id="ARBA00022989"/>
    </source>
</evidence>
<dbReference type="AlphaFoldDB" id="A0A0S4IL25"/>
<feature type="transmembrane region" description="Helical" evidence="9">
    <location>
        <begin position="371"/>
        <end position="389"/>
    </location>
</feature>
<evidence type="ECO:0000256" key="2">
    <source>
        <dbReference type="ARBA" id="ARBA00005914"/>
    </source>
</evidence>
<dbReference type="InterPro" id="IPR004937">
    <property type="entry name" value="Urea_transporter"/>
</dbReference>
<feature type="transmembrane region" description="Helical" evidence="9">
    <location>
        <begin position="224"/>
        <end position="245"/>
    </location>
</feature>
<keyword evidence="11" id="KW-1185">Reference proteome</keyword>
<feature type="transmembrane region" description="Helical" evidence="9">
    <location>
        <begin position="460"/>
        <end position="482"/>
    </location>
</feature>
<comment type="subcellular location">
    <subcellularLocation>
        <location evidence="1">Cell membrane</location>
        <topology evidence="1">Multi-pass membrane protein</topology>
    </subcellularLocation>
</comment>
<protein>
    <submittedName>
        <fullName evidence="10">Urea transporter-like protein, putative</fullName>
    </submittedName>
</protein>
<feature type="region of interest" description="Disordered" evidence="8">
    <location>
        <begin position="41"/>
        <end position="83"/>
    </location>
</feature>
<keyword evidence="4 9" id="KW-0812">Transmembrane</keyword>
<proteinExistence type="inferred from homology"/>
<feature type="transmembrane region" description="Helical" evidence="9">
    <location>
        <begin position="192"/>
        <end position="212"/>
    </location>
</feature>
<dbReference type="VEuPathDB" id="TriTrypDB:BSAL_52235"/>
<comment type="similarity">
    <text evidence="2">Belongs to the urea transporter family.</text>
</comment>
<keyword evidence="6 9" id="KW-0472">Membrane</keyword>
<feature type="transmembrane region" description="Helical" evidence="9">
    <location>
        <begin position="401"/>
        <end position="417"/>
    </location>
</feature>
<evidence type="ECO:0000256" key="8">
    <source>
        <dbReference type="SAM" id="MobiDB-lite"/>
    </source>
</evidence>
<comment type="catalytic activity">
    <reaction evidence="7">
        <text>urea(in) = urea(out)</text>
        <dbReference type="Rhea" id="RHEA:32799"/>
        <dbReference type="ChEBI" id="CHEBI:16199"/>
    </reaction>
</comment>
<keyword evidence="3" id="KW-1003">Cell membrane</keyword>
<dbReference type="Pfam" id="PF03253">
    <property type="entry name" value="UT"/>
    <property type="match status" value="1"/>
</dbReference>
<dbReference type="InterPro" id="IPR029020">
    <property type="entry name" value="Ammonium/urea_transptr"/>
</dbReference>
<dbReference type="EMBL" id="CYKH01000080">
    <property type="protein sequence ID" value="CUE69954.1"/>
    <property type="molecule type" value="Genomic_DNA"/>
</dbReference>
<evidence type="ECO:0000313" key="11">
    <source>
        <dbReference type="Proteomes" id="UP000051952"/>
    </source>
</evidence>
<evidence type="ECO:0000256" key="3">
    <source>
        <dbReference type="ARBA" id="ARBA00022475"/>
    </source>
</evidence>
<organism evidence="10 11">
    <name type="scientific">Bodo saltans</name>
    <name type="common">Flagellated protozoan</name>
    <dbReference type="NCBI Taxonomy" id="75058"/>
    <lineage>
        <taxon>Eukaryota</taxon>
        <taxon>Discoba</taxon>
        <taxon>Euglenozoa</taxon>
        <taxon>Kinetoplastea</taxon>
        <taxon>Metakinetoplastina</taxon>
        <taxon>Eubodonida</taxon>
        <taxon>Bodonidae</taxon>
        <taxon>Bodo</taxon>
    </lineage>
</organism>